<keyword evidence="4" id="KW-1185">Reference proteome</keyword>
<feature type="compositionally biased region" description="Polar residues" evidence="1">
    <location>
        <begin position="301"/>
        <end position="311"/>
    </location>
</feature>
<protein>
    <submittedName>
        <fullName evidence="3">EEIG1/EHBP1 protein amino-terminal domain protein</fullName>
    </submittedName>
</protein>
<feature type="compositionally biased region" description="Polar residues" evidence="1">
    <location>
        <begin position="218"/>
        <end position="241"/>
    </location>
</feature>
<comment type="caution">
    <text evidence="3">The sequence shown here is derived from an EMBL/GenBank/DDBJ whole genome shotgun (WGS) entry which is preliminary data.</text>
</comment>
<dbReference type="PROSITE" id="PS51840">
    <property type="entry name" value="C2_NT"/>
    <property type="match status" value="1"/>
</dbReference>
<feature type="region of interest" description="Disordered" evidence="1">
    <location>
        <begin position="169"/>
        <end position="327"/>
    </location>
</feature>
<dbReference type="OrthoDB" id="20172at2759"/>
<dbReference type="InterPro" id="IPR021827">
    <property type="entry name" value="Nup186/Nup192/Nup205"/>
</dbReference>
<feature type="domain" description="C2 NT-type" evidence="2">
    <location>
        <begin position="7"/>
        <end position="165"/>
    </location>
</feature>
<feature type="compositionally biased region" description="Low complexity" evidence="1">
    <location>
        <begin position="314"/>
        <end position="325"/>
    </location>
</feature>
<proteinExistence type="predicted"/>
<evidence type="ECO:0000259" key="2">
    <source>
        <dbReference type="PROSITE" id="PS51840"/>
    </source>
</evidence>
<evidence type="ECO:0000256" key="1">
    <source>
        <dbReference type="SAM" id="MobiDB-lite"/>
    </source>
</evidence>
<gene>
    <name evidence="3" type="ORF">FRX31_022291</name>
</gene>
<accession>A0A7J6VT99</accession>
<dbReference type="AlphaFoldDB" id="A0A7J6VT99"/>
<dbReference type="PANTHER" id="PTHR31344">
    <property type="entry name" value="NUCLEAR PORE COMPLEX PROTEIN NUP205"/>
    <property type="match status" value="1"/>
</dbReference>
<dbReference type="Pfam" id="PF10358">
    <property type="entry name" value="NT-C2"/>
    <property type="match status" value="1"/>
</dbReference>
<reference evidence="3 4" key="1">
    <citation type="submission" date="2020-06" db="EMBL/GenBank/DDBJ databases">
        <title>Transcriptomic and genomic resources for Thalictrum thalictroides and T. hernandezii: Facilitating candidate gene discovery in an emerging model plant lineage.</title>
        <authorList>
            <person name="Arias T."/>
            <person name="Riano-Pachon D.M."/>
            <person name="Di Stilio V.S."/>
        </authorList>
    </citation>
    <scope>NUCLEOTIDE SEQUENCE [LARGE SCALE GENOMIC DNA]</scope>
    <source>
        <strain evidence="4">cv. WT478/WT964</strain>
        <tissue evidence="3">Leaves</tissue>
    </source>
</reference>
<dbReference type="EMBL" id="JABWDY010027160">
    <property type="protein sequence ID" value="KAF5188123.1"/>
    <property type="molecule type" value="Genomic_DNA"/>
</dbReference>
<name>A0A7J6VT99_THATH</name>
<dbReference type="PANTHER" id="PTHR31344:SF15">
    <property type="entry name" value="EEIG1_EHBP1 PROTEIN AMINO-TERMINAL DOMAIN PROTEIN"/>
    <property type="match status" value="1"/>
</dbReference>
<feature type="compositionally biased region" description="Acidic residues" evidence="1">
    <location>
        <begin position="199"/>
        <end position="215"/>
    </location>
</feature>
<organism evidence="3 4">
    <name type="scientific">Thalictrum thalictroides</name>
    <name type="common">Rue-anemone</name>
    <name type="synonym">Anemone thalictroides</name>
    <dbReference type="NCBI Taxonomy" id="46969"/>
    <lineage>
        <taxon>Eukaryota</taxon>
        <taxon>Viridiplantae</taxon>
        <taxon>Streptophyta</taxon>
        <taxon>Embryophyta</taxon>
        <taxon>Tracheophyta</taxon>
        <taxon>Spermatophyta</taxon>
        <taxon>Magnoliopsida</taxon>
        <taxon>Ranunculales</taxon>
        <taxon>Ranunculaceae</taxon>
        <taxon>Thalictroideae</taxon>
        <taxon>Thalictrum</taxon>
    </lineage>
</organism>
<evidence type="ECO:0000313" key="3">
    <source>
        <dbReference type="EMBL" id="KAF5188123.1"/>
    </source>
</evidence>
<dbReference type="InterPro" id="IPR019448">
    <property type="entry name" value="NT-C2"/>
</dbReference>
<feature type="compositionally biased region" description="Basic and acidic residues" evidence="1">
    <location>
        <begin position="177"/>
        <end position="189"/>
    </location>
</feature>
<feature type="compositionally biased region" description="Low complexity" evidence="1">
    <location>
        <begin position="283"/>
        <end position="299"/>
    </location>
</feature>
<dbReference type="GO" id="GO:0005643">
    <property type="term" value="C:nuclear pore"/>
    <property type="evidence" value="ECO:0007669"/>
    <property type="project" value="InterPro"/>
</dbReference>
<dbReference type="Proteomes" id="UP000554482">
    <property type="component" value="Unassembled WGS sequence"/>
</dbReference>
<sequence>MVLGLRSKNRKGPSVQVDYVVNVQEIKPWPPSHSLKSPRSVLLQWENGDRSSGSTKSVVPLLGSGVGDGKIEFNESFRIPVTLSKELSIKGGDSDTFLKNCLEFNLYETRRDKTVKGQHLGTVIVDLAEYGILKENVIISAPMNCKRSFKNTAQPVLFIKLEPFRKRNSRSSSMESLSKEASLDKDGKESVSASINGDNGEEAELESFTDDDDDDASQHSTLTVSSSAFEATGSSPPQSEENALEAEKDSTGSDSCILDVPLEPVAAKPDVNPQTAAPEHVSRSSSHSSSLDSSSEVLSPENDQASLSSFPRISATDSGQSSSSSIAYEEEEVILNNSSRNFESKSMTEKVQEYITTGRSVIEQNAELCMLDKKTSDLESKVAFPDTDTLLDKKACLVTFADRDGKKQIENGQRKQTEEEDHAAVVCASFNYSQNAIQKLGKSVGDPTSGRRDLELESNTPTNLKLKHVKSVRSLVDSARSKRAESNNQFILESKETDSLDDAHVNSRSFVQNAKKDTLVLSRAAKSSLSDPRVQQLEHRIEMLERELREAAALEVSLYSVIAEHGSSANKVHAPARRLSRFYLHAWKSSKPRRASAARSAVSGLVLVAKACGNDVPRLTFWLSNSVILRAIISLALGDSQLPVSAGPHTETNGGKRMDRGSSLLKWDEFSSRKNTKKLGFPEDVDDWEEPDTFTTALEKVEAWIFSRIIESVWWQTLTPHMQSASKASDERRTVSSRNTYGDQEQANSSVELWKKAFKDACERLCPVRAAGHECGCLPVLARLVMEQCVNRLDVAMFNAILRESADDIPTDPVSDPISDSKVLPIPAGNSSFGAGAQLKNAIGNWSRWLTDLFGIDVDDSFELQTDLDEDDSRECETSSKSFHLLNALSDLMMLPKDMLLNRLIRKEVCPTFGAPLIKKILNDFTPDEFCPDPIPEEVFQALDAEDPLDDEEESIKTFPCSAAPVFYSPPSAAFLASIIGEVGKKSHLRRSGSVLRKSYTSDDELHELDSPLTSITDSLKCSSAPSWKAKENGGPNVVRYELLQEVWRDDD</sequence>
<evidence type="ECO:0000313" key="4">
    <source>
        <dbReference type="Proteomes" id="UP000554482"/>
    </source>
</evidence>